<reference evidence="4 5" key="1">
    <citation type="submission" date="2020-08" db="EMBL/GenBank/DDBJ databases">
        <title>Genomic Encyclopedia of Type Strains, Phase III (KMG-III): the genomes of soil and plant-associated and newly described type strains.</title>
        <authorList>
            <person name="Whitman W."/>
        </authorList>
    </citation>
    <scope>NUCLEOTIDE SEQUENCE [LARGE SCALE GENOMIC DNA]</scope>
    <source>
        <strain evidence="4 5">CECT 3287</strain>
    </source>
</reference>
<dbReference type="Pfam" id="PF00583">
    <property type="entry name" value="Acetyltransf_1"/>
    <property type="match status" value="1"/>
</dbReference>
<evidence type="ECO:0000313" key="5">
    <source>
        <dbReference type="Proteomes" id="UP000590749"/>
    </source>
</evidence>
<dbReference type="RefSeq" id="WP_183226723.1">
    <property type="nucleotide sequence ID" value="NZ_BMPW01000028.1"/>
</dbReference>
<dbReference type="AlphaFoldDB" id="A0A7W5AQT3"/>
<sequence length="152" mass="16646">MHIRPIHQGDVARLAVLLDQLGFPSTERDVRHRLDYWLGDRAGALLGADDDGVLVGVAALHVTPLLEVTGKFGRLAALVVDEASRGRGVGRLLIRAAEERARAAGCLFLEVTSSSHRHPAHLFYESLGFTDSREDWRRFVLTLDEAAGTPGR</sequence>
<accession>A0A7W5AQT3</accession>
<protein>
    <submittedName>
        <fullName evidence="4">GNAT superfamily N-acetyltransferase</fullName>
    </submittedName>
</protein>
<dbReference type="SUPFAM" id="SSF55729">
    <property type="entry name" value="Acyl-CoA N-acyltransferases (Nat)"/>
    <property type="match status" value="1"/>
</dbReference>
<dbReference type="Gene3D" id="3.40.630.30">
    <property type="match status" value="1"/>
</dbReference>
<keyword evidence="2" id="KW-0012">Acyltransferase</keyword>
<dbReference type="PANTHER" id="PTHR43877">
    <property type="entry name" value="AMINOALKYLPHOSPHONATE N-ACETYLTRANSFERASE-RELATED-RELATED"/>
    <property type="match status" value="1"/>
</dbReference>
<keyword evidence="1 4" id="KW-0808">Transferase</keyword>
<dbReference type="GO" id="GO:0016747">
    <property type="term" value="F:acyltransferase activity, transferring groups other than amino-acyl groups"/>
    <property type="evidence" value="ECO:0007669"/>
    <property type="project" value="InterPro"/>
</dbReference>
<dbReference type="PROSITE" id="PS51186">
    <property type="entry name" value="GNAT"/>
    <property type="match status" value="1"/>
</dbReference>
<organism evidence="4 5">
    <name type="scientific">Actinoplanes campanulatus</name>
    <dbReference type="NCBI Taxonomy" id="113559"/>
    <lineage>
        <taxon>Bacteria</taxon>
        <taxon>Bacillati</taxon>
        <taxon>Actinomycetota</taxon>
        <taxon>Actinomycetes</taxon>
        <taxon>Micromonosporales</taxon>
        <taxon>Micromonosporaceae</taxon>
        <taxon>Actinoplanes</taxon>
    </lineage>
</organism>
<dbReference type="InterPro" id="IPR016181">
    <property type="entry name" value="Acyl_CoA_acyltransferase"/>
</dbReference>
<evidence type="ECO:0000259" key="3">
    <source>
        <dbReference type="PROSITE" id="PS51186"/>
    </source>
</evidence>
<dbReference type="EMBL" id="JACHXF010000027">
    <property type="protein sequence ID" value="MBB3100678.1"/>
    <property type="molecule type" value="Genomic_DNA"/>
</dbReference>
<proteinExistence type="predicted"/>
<evidence type="ECO:0000256" key="2">
    <source>
        <dbReference type="ARBA" id="ARBA00023315"/>
    </source>
</evidence>
<comment type="caution">
    <text evidence="4">The sequence shown here is derived from an EMBL/GenBank/DDBJ whole genome shotgun (WGS) entry which is preliminary data.</text>
</comment>
<dbReference type="Proteomes" id="UP000590749">
    <property type="component" value="Unassembled WGS sequence"/>
</dbReference>
<keyword evidence="5" id="KW-1185">Reference proteome</keyword>
<dbReference type="CDD" id="cd04301">
    <property type="entry name" value="NAT_SF"/>
    <property type="match status" value="1"/>
</dbReference>
<dbReference type="PANTHER" id="PTHR43877:SF1">
    <property type="entry name" value="ACETYLTRANSFERASE"/>
    <property type="match status" value="1"/>
</dbReference>
<evidence type="ECO:0000313" key="4">
    <source>
        <dbReference type="EMBL" id="MBB3100678.1"/>
    </source>
</evidence>
<feature type="domain" description="N-acetyltransferase" evidence="3">
    <location>
        <begin position="1"/>
        <end position="144"/>
    </location>
</feature>
<name>A0A7W5AQT3_9ACTN</name>
<dbReference type="InterPro" id="IPR050832">
    <property type="entry name" value="Bact_Acetyltransf"/>
</dbReference>
<evidence type="ECO:0000256" key="1">
    <source>
        <dbReference type="ARBA" id="ARBA00022679"/>
    </source>
</evidence>
<dbReference type="InterPro" id="IPR000182">
    <property type="entry name" value="GNAT_dom"/>
</dbReference>
<gene>
    <name evidence="4" type="ORF">FHR83_008403</name>
</gene>